<dbReference type="GO" id="GO:0043328">
    <property type="term" value="P:protein transport to vacuole involved in ubiquitin-dependent protein catabolic process via the multivesicular body sorting pathway"/>
    <property type="evidence" value="ECO:0007669"/>
    <property type="project" value="TreeGrafter"/>
</dbReference>
<dbReference type="InterPro" id="IPR014041">
    <property type="entry name" value="ESCRT-II_cplx_Vps25-sub_N"/>
</dbReference>
<evidence type="ECO:0000256" key="3">
    <source>
        <dbReference type="ARBA" id="ARBA00022927"/>
    </source>
</evidence>
<dbReference type="GO" id="GO:0000814">
    <property type="term" value="C:ESCRT II complex"/>
    <property type="evidence" value="ECO:0007669"/>
    <property type="project" value="InterPro"/>
</dbReference>
<dbReference type="GO" id="GO:0016236">
    <property type="term" value="P:macroautophagy"/>
    <property type="evidence" value="ECO:0007669"/>
    <property type="project" value="UniProtKB-ARBA"/>
</dbReference>
<dbReference type="InterPro" id="IPR036390">
    <property type="entry name" value="WH_DNA-bd_sf"/>
</dbReference>
<dbReference type="AlphaFoldDB" id="A0AAI8Z4I4"/>
<dbReference type="SUPFAM" id="SSF46785">
    <property type="entry name" value="Winged helix' DNA-binding domain"/>
    <property type="match status" value="2"/>
</dbReference>
<evidence type="ECO:0000313" key="5">
    <source>
        <dbReference type="EMBL" id="CAK4032369.1"/>
    </source>
</evidence>
<evidence type="ECO:0000256" key="2">
    <source>
        <dbReference type="ARBA" id="ARBA00022448"/>
    </source>
</evidence>
<evidence type="ECO:0000313" key="6">
    <source>
        <dbReference type="Proteomes" id="UP001296104"/>
    </source>
</evidence>
<evidence type="ECO:0000256" key="1">
    <source>
        <dbReference type="ARBA" id="ARBA00009674"/>
    </source>
</evidence>
<dbReference type="Gene3D" id="1.10.10.10">
    <property type="entry name" value="Winged helix-like DNA-binding domain superfamily/Winged helix DNA-binding domain"/>
    <property type="match status" value="1"/>
</dbReference>
<dbReference type="PANTHER" id="PTHR13149:SF0">
    <property type="entry name" value="VACUOLAR PROTEIN-SORTING-ASSOCIATED PROTEIN 25"/>
    <property type="match status" value="1"/>
</dbReference>
<dbReference type="InterPro" id="IPR008570">
    <property type="entry name" value="ESCRT-II_cplx_Vps25-sub"/>
</dbReference>
<dbReference type="EMBL" id="CAVMBE010000062">
    <property type="protein sequence ID" value="CAK4032369.1"/>
    <property type="molecule type" value="Genomic_DNA"/>
</dbReference>
<dbReference type="GO" id="GO:0042803">
    <property type="term" value="F:protein homodimerization activity"/>
    <property type="evidence" value="ECO:0007669"/>
    <property type="project" value="TreeGrafter"/>
</dbReference>
<protein>
    <recommendedName>
        <fullName evidence="4">ESCRT-II complex subunit VPS25</fullName>
    </recommendedName>
</protein>
<dbReference type="Proteomes" id="UP001296104">
    <property type="component" value="Unassembled WGS sequence"/>
</dbReference>
<evidence type="ECO:0000256" key="4">
    <source>
        <dbReference type="ARBA" id="ARBA00030094"/>
    </source>
</evidence>
<proteinExistence type="inferred from homology"/>
<sequence>MSTEAPEPSLVGLSLSGSTAYAPSASGHSASSPTKTSNSTSFSFPPFAAFPPFYTLQPNLTTRARQLDLWSSLILSYCAYHRLFKLSLSSPPQDLFQNTSIKRSLKPNDIRAVLEYMSQSGRTVDFIPSASRSEQSNTCWVYWRSIGEWADTIYGWVDDTGQKGAVLTVYELREGEGVIGREWEGVEEEFLRKVLNVLVKRGKCQVFGQEEGAGVKFF</sequence>
<name>A0AAI8Z4I4_9PEZI</name>
<comment type="similarity">
    <text evidence="1">Belongs to the VPS25 family.</text>
</comment>
<organism evidence="5 6">
    <name type="scientific">Lecanosticta acicola</name>
    <dbReference type="NCBI Taxonomy" id="111012"/>
    <lineage>
        <taxon>Eukaryota</taxon>
        <taxon>Fungi</taxon>
        <taxon>Dikarya</taxon>
        <taxon>Ascomycota</taxon>
        <taxon>Pezizomycotina</taxon>
        <taxon>Dothideomycetes</taxon>
        <taxon>Dothideomycetidae</taxon>
        <taxon>Mycosphaerellales</taxon>
        <taxon>Mycosphaerellaceae</taxon>
        <taxon>Lecanosticta</taxon>
    </lineage>
</organism>
<dbReference type="InterPro" id="IPR036388">
    <property type="entry name" value="WH-like_DNA-bd_sf"/>
</dbReference>
<dbReference type="FunFam" id="1.10.10.10:FF:000141">
    <property type="entry name" value="vacuolar protein-sorting-associated protein 25"/>
    <property type="match status" value="1"/>
</dbReference>
<keyword evidence="3" id="KW-0653">Protein transport</keyword>
<accession>A0AAI8Z4I4</accession>
<keyword evidence="6" id="KW-1185">Reference proteome</keyword>
<dbReference type="GO" id="GO:0005198">
    <property type="term" value="F:structural molecule activity"/>
    <property type="evidence" value="ECO:0007669"/>
    <property type="project" value="TreeGrafter"/>
</dbReference>
<gene>
    <name evidence="5" type="ORF">LECACI_7A007527</name>
</gene>
<comment type="caution">
    <text evidence="5">The sequence shown here is derived from an EMBL/GenBank/DDBJ whole genome shotgun (WGS) entry which is preliminary data.</text>
</comment>
<dbReference type="PANTHER" id="PTHR13149">
    <property type="entry name" value="VACUOLAR PROTEIN SORTING-ASSOCIATED PROTEIN VPS25"/>
    <property type="match status" value="1"/>
</dbReference>
<dbReference type="Gene3D" id="1.10.10.570">
    <property type="entry name" value="Winged helix' DNA-binding domain. Chain C. Domain 1"/>
    <property type="match status" value="1"/>
</dbReference>
<keyword evidence="2" id="KW-0813">Transport</keyword>
<dbReference type="Pfam" id="PF05871">
    <property type="entry name" value="ESCRT-II"/>
    <property type="match status" value="1"/>
</dbReference>
<reference evidence="5" key="1">
    <citation type="submission" date="2023-11" db="EMBL/GenBank/DDBJ databases">
        <authorList>
            <person name="Alioto T."/>
            <person name="Alioto T."/>
            <person name="Gomez Garrido J."/>
        </authorList>
    </citation>
    <scope>NUCLEOTIDE SEQUENCE</scope>
</reference>